<protein>
    <submittedName>
        <fullName evidence="1">Uncharacterized protein</fullName>
    </submittedName>
</protein>
<reference evidence="1" key="1">
    <citation type="submission" date="2020-11" db="EMBL/GenBank/DDBJ databases">
        <authorList>
            <consortium name="DOE Joint Genome Institute"/>
            <person name="Ahrendt S."/>
            <person name="Riley R."/>
            <person name="Andreopoulos W."/>
            <person name="Labutti K."/>
            <person name="Pangilinan J."/>
            <person name="Ruiz-Duenas F.J."/>
            <person name="Barrasa J.M."/>
            <person name="Sanchez-Garcia M."/>
            <person name="Camarero S."/>
            <person name="Miyauchi S."/>
            <person name="Serrano A."/>
            <person name="Linde D."/>
            <person name="Babiker R."/>
            <person name="Drula E."/>
            <person name="Ayuso-Fernandez I."/>
            <person name="Pacheco R."/>
            <person name="Padilla G."/>
            <person name="Ferreira P."/>
            <person name="Barriuso J."/>
            <person name="Kellner H."/>
            <person name="Castanera R."/>
            <person name="Alfaro M."/>
            <person name="Ramirez L."/>
            <person name="Pisabarro A.G."/>
            <person name="Kuo A."/>
            <person name="Tritt A."/>
            <person name="Lipzen A."/>
            <person name="He G."/>
            <person name="Yan M."/>
            <person name="Ng V."/>
            <person name="Cullen D."/>
            <person name="Martin F."/>
            <person name="Rosso M.-N."/>
            <person name="Henrissat B."/>
            <person name="Hibbett D."/>
            <person name="Martinez A.T."/>
            <person name="Grigoriev I.V."/>
        </authorList>
    </citation>
    <scope>NUCLEOTIDE SEQUENCE</scope>
    <source>
        <strain evidence="1">CIRM-BRFM 674</strain>
    </source>
</reference>
<dbReference type="EMBL" id="MU155204">
    <property type="protein sequence ID" value="KAF9479891.1"/>
    <property type="molecule type" value="Genomic_DNA"/>
</dbReference>
<dbReference type="Proteomes" id="UP000807469">
    <property type="component" value="Unassembled WGS sequence"/>
</dbReference>
<comment type="caution">
    <text evidence="1">The sequence shown here is derived from an EMBL/GenBank/DDBJ whole genome shotgun (WGS) entry which is preliminary data.</text>
</comment>
<sequence length="252" mass="28966">MLRIFPWAQLTHLYLLRMLSFHEFENLIQRCANVKVVAFIKYGHPPVAKPDGCIVVENLRQFAIASNEYIMRISLSAFSFPNLTAFRFVVGLQTYDFFREMADLEGVFTAMPALRELRFDVPMLLGEGDCIPHEEVQGHRSRWLSSYLPHLEYFVIDSIESNGKNVGANIIKILKSDWLCSGWESPCERKLELIGSKSRLPHPVVVPSHIIAEVSAFLQSHWHFDSTPFEVSIRAEESERSAFDVFEEENSE</sequence>
<gene>
    <name evidence="1" type="ORF">BDN70DRAFT_878318</name>
</gene>
<organism evidence="1 2">
    <name type="scientific">Pholiota conissans</name>
    <dbReference type="NCBI Taxonomy" id="109636"/>
    <lineage>
        <taxon>Eukaryota</taxon>
        <taxon>Fungi</taxon>
        <taxon>Dikarya</taxon>
        <taxon>Basidiomycota</taxon>
        <taxon>Agaricomycotina</taxon>
        <taxon>Agaricomycetes</taxon>
        <taxon>Agaricomycetidae</taxon>
        <taxon>Agaricales</taxon>
        <taxon>Agaricineae</taxon>
        <taxon>Strophariaceae</taxon>
        <taxon>Pholiota</taxon>
    </lineage>
</organism>
<proteinExistence type="predicted"/>
<name>A0A9P5Z2Z4_9AGAR</name>
<keyword evidence="2" id="KW-1185">Reference proteome</keyword>
<evidence type="ECO:0000313" key="2">
    <source>
        <dbReference type="Proteomes" id="UP000807469"/>
    </source>
</evidence>
<dbReference type="OrthoDB" id="3054131at2759"/>
<dbReference type="AlphaFoldDB" id="A0A9P5Z2Z4"/>
<evidence type="ECO:0000313" key="1">
    <source>
        <dbReference type="EMBL" id="KAF9479891.1"/>
    </source>
</evidence>
<accession>A0A9P5Z2Z4</accession>